<protein>
    <recommendedName>
        <fullName evidence="1">RNAse III-like virus domain-containing protein</fullName>
    </recommendedName>
</protein>
<evidence type="ECO:0000313" key="2">
    <source>
        <dbReference type="EMBL" id="ALM62225.1"/>
    </source>
</evidence>
<dbReference type="GeneID" id="37619814"/>
<keyword evidence="3" id="KW-1185">Reference proteome</keyword>
<dbReference type="KEGG" id="vg:37619814"/>
<proteinExistence type="predicted"/>
<organism evidence="2 3">
    <name type="scientific">Soybean leaf-associated mycoflexivirus 1</name>
    <dbReference type="NCBI Taxonomy" id="1719047"/>
    <lineage>
        <taxon>Viruses</taxon>
        <taxon>Riboviria</taxon>
        <taxon>Orthornavirae</taxon>
        <taxon>Kitrinoviricota</taxon>
        <taxon>Alsuviricetes</taxon>
        <taxon>Tymovirales</taxon>
        <taxon>Deltaflexiviridae</taxon>
        <taxon>Deltaflexivirus</taxon>
        <taxon>Deltaflexivirus glycinis</taxon>
        <taxon>Soybean-associated deltaflexivirus 1</taxon>
    </lineage>
</organism>
<accession>A0A0S1WFG3</accession>
<dbReference type="EMBL" id="KT598226">
    <property type="protein sequence ID" value="ALM62225.1"/>
    <property type="molecule type" value="Genomic_RNA"/>
</dbReference>
<feature type="domain" description="RNAse III-like virus" evidence="1">
    <location>
        <begin position="10"/>
        <end position="84"/>
    </location>
</feature>
<dbReference type="Pfam" id="PF20614">
    <property type="entry name" value="Mycovirus_RNAse"/>
    <property type="match status" value="1"/>
</dbReference>
<reference evidence="2 3" key="1">
    <citation type="journal article" date="2016" name="Virus Res.">
        <title>Novel mycoviruses discovered from metatranscriptomics survey of soybean phyllosphere phytobiomes.</title>
        <authorList>
            <person name="Marzano S.Y."/>
            <person name="Domier L.L."/>
        </authorList>
    </citation>
    <scope>NUCLEOTIDE SEQUENCE [LARGE SCALE GENOMIC DNA]</scope>
    <source>
        <strain evidence="2">SaNSRV1-1</strain>
    </source>
</reference>
<name>A0A0S1WFG3_9VIRU</name>
<dbReference type="OrthoDB" id="41323at10239"/>
<evidence type="ECO:0000313" key="3">
    <source>
        <dbReference type="Proteomes" id="UP000240336"/>
    </source>
</evidence>
<sequence length="97" mass="10731">MSLPTDRNLLAIGGDLLHKSDVYCYFQSVSSSSALLLITNKSQADWLRSRFPELVPPNNGPNPPNDHSVATAFEANYTTVSFLRRAYLLDLYAGRLG</sequence>
<dbReference type="InterPro" id="IPR046747">
    <property type="entry name" value="Mycovirus_RNAse"/>
</dbReference>
<dbReference type="Proteomes" id="UP000240336">
    <property type="component" value="Segment"/>
</dbReference>
<evidence type="ECO:0000259" key="1">
    <source>
        <dbReference type="Pfam" id="PF20614"/>
    </source>
</evidence>
<dbReference type="RefSeq" id="YP_009508376.1">
    <property type="nucleotide sequence ID" value="NC_038979.1"/>
</dbReference>